<feature type="region of interest" description="Disordered" evidence="1">
    <location>
        <begin position="19"/>
        <end position="70"/>
    </location>
</feature>
<name>A0ABN1L626_9GAMM</name>
<comment type="caution">
    <text evidence="2">The sequence shown here is derived from an EMBL/GenBank/DDBJ whole genome shotgun (WGS) entry which is preliminary data.</text>
</comment>
<keyword evidence="3" id="KW-1185">Reference proteome</keyword>
<accession>A0ABN1L626</accession>
<dbReference type="RefSeq" id="WP_343816752.1">
    <property type="nucleotide sequence ID" value="NZ_BAAAFA010000004.1"/>
</dbReference>
<dbReference type="EMBL" id="BAAAFA010000004">
    <property type="protein sequence ID" value="GAA0815990.1"/>
    <property type="molecule type" value="Genomic_DNA"/>
</dbReference>
<reference evidence="2 3" key="1">
    <citation type="journal article" date="2019" name="Int. J. Syst. Evol. Microbiol.">
        <title>The Global Catalogue of Microorganisms (GCM) 10K type strain sequencing project: providing services to taxonomists for standard genome sequencing and annotation.</title>
        <authorList>
            <consortium name="The Broad Institute Genomics Platform"/>
            <consortium name="The Broad Institute Genome Sequencing Center for Infectious Disease"/>
            <person name="Wu L."/>
            <person name="Ma J."/>
        </authorList>
    </citation>
    <scope>NUCLEOTIDE SEQUENCE [LARGE SCALE GENOMIC DNA]</scope>
    <source>
        <strain evidence="2 3">JCM 15608</strain>
    </source>
</reference>
<proteinExistence type="predicted"/>
<evidence type="ECO:0000313" key="3">
    <source>
        <dbReference type="Proteomes" id="UP001500021"/>
    </source>
</evidence>
<organism evidence="2 3">
    <name type="scientific">Colwellia asteriadis</name>
    <dbReference type="NCBI Taxonomy" id="517723"/>
    <lineage>
        <taxon>Bacteria</taxon>
        <taxon>Pseudomonadati</taxon>
        <taxon>Pseudomonadota</taxon>
        <taxon>Gammaproteobacteria</taxon>
        <taxon>Alteromonadales</taxon>
        <taxon>Colwelliaceae</taxon>
        <taxon>Colwellia</taxon>
    </lineage>
</organism>
<evidence type="ECO:0000256" key="1">
    <source>
        <dbReference type="SAM" id="MobiDB-lite"/>
    </source>
</evidence>
<protein>
    <submittedName>
        <fullName evidence="2">Uncharacterized protein</fullName>
    </submittedName>
</protein>
<dbReference type="Proteomes" id="UP001500021">
    <property type="component" value="Unassembled WGS sequence"/>
</dbReference>
<gene>
    <name evidence="2" type="ORF">GCM10009111_15110</name>
</gene>
<feature type="compositionally biased region" description="Basic residues" evidence="1">
    <location>
        <begin position="38"/>
        <end position="50"/>
    </location>
</feature>
<evidence type="ECO:0000313" key="2">
    <source>
        <dbReference type="EMBL" id="GAA0815990.1"/>
    </source>
</evidence>
<sequence>MNTDSTSLANDEIELEIAMRNEHSHSKKFRDRVEGAGRKKQASKKARKKGHDVFDDDDYNDDGYNNDYHN</sequence>